<dbReference type="InterPro" id="IPR008410">
    <property type="entry name" value="BCSC_C"/>
</dbReference>
<dbReference type="InterPro" id="IPR011990">
    <property type="entry name" value="TPR-like_helical_dom_sf"/>
</dbReference>
<protein>
    <submittedName>
        <fullName evidence="8">Tetratricopeptide repeat domain protein</fullName>
    </submittedName>
</protein>
<comment type="pathway">
    <text evidence="1">Glycan metabolism; bacterial cellulose biosynthesis.</text>
</comment>
<dbReference type="STRING" id="204536.SULAZ_1374"/>
<evidence type="ECO:0000256" key="6">
    <source>
        <dbReference type="PROSITE-ProRule" id="PRU00339"/>
    </source>
</evidence>
<dbReference type="UniPathway" id="UPA00694"/>
<sequence length="1131" mass="131624">MRKIGTILTILTFSLLAYSQEYQLIVVVKDNKDFQRLNDLGFKKCQKLNTSMYVCAKSDNINYVLQLRDFLEKNGFRASVSNSTQSPAKSQEKSEKVENINIGTSKDTPVLKDKQNQTIKKVVQEEKSEGKKSFNLSKEVEPMYEELNAGNYSKALEIAENLKETPYKNDAKFVIGLINLKNENFEKACSVFKEIQNVKPEAKNLVKDSCYVYHMKLGYEYLEKNDLKRAYENFKLSLSYKDNVESKIGIFYTYLRQKDLKEAEREIKSLYNKYPNDKKVIQAYIDYLIETNQIDELRKFENYLTEEQRITLKSKSFYKDLDSIKKYIDAGEYEIAESKLKELYLQNPSNIYVLLNLGYLYLKKEDLEKAESYYRNVLFIDSKNIDALKGLKAVYIKTQRYEEALDLIEKLKALGVYDQDEKKIKELILISKAQEEYKRKNLDLAEKYALEVLELNKNNPVAYPILANVYKDRKDEKKFFQYITKAYQLDPNNTGIKIAYLYGLTNLGLFDQVKTILSTINPKNLSQEEKDQLKEFYQVFYGKLASYYLNTKNYSKAKRVALEGLEIFPNDSTLLQVLGWSCYNLKDYKCSEKIFNQLLLFNPEDENAKLGLAYTYLNLKKVKDLENLLSSLEKSTDKNILKELATIYYSMGRYKDAERIIKKYESTYDTKPVEENIEKQPIYKKPAPIEKREREVPFILDEDSNSHLQNEKKEYITTENNDKFEKLNQSDLDKRKYNSEVEIVDRDERFLTQDNSEKKKDKLEIEEIKQKIKLQEQDYVSNVVLGVKFRDKSGESGKSKLTDTSPFLKLNYYFNENLMVYVGTYFTNLDSGTLKDYNNFGTPQNITILRSVPSSYSGIEPFAGFSLNSNYFDLNGNVGLTPKVNNGINSKFIYDIEGKLKTTNNKISIGLYQRPIRDSILSYVGTADPYSYKNWGRAVGTGVKASYEQSIDEKGSFVYTQASIEKIKGQDIQENTNINLIVLPKIFAGKLIGDKDYLGLFFLYSKYSKDQDCYYYGCGGYFSPKNMFIVAPMLEGFYFMNERFGIHYKVFLGGLLLKNNDKSSTDLAFDGYLGGVYMLRDNIFLNLAGEYRKTSKYSEIFTSAYLQYFFGKRYNITENDLLKLEKEIYKR</sequence>
<keyword evidence="3" id="KW-0677">Repeat</keyword>
<dbReference type="AlphaFoldDB" id="C1DW54"/>
<dbReference type="SMART" id="SM00028">
    <property type="entry name" value="TPR"/>
    <property type="match status" value="8"/>
</dbReference>
<dbReference type="OrthoDB" id="9766710at2"/>
<evidence type="ECO:0000256" key="2">
    <source>
        <dbReference type="ARBA" id="ARBA00022729"/>
    </source>
</evidence>
<dbReference type="Pfam" id="PF05420">
    <property type="entry name" value="BCSC_C"/>
    <property type="match status" value="1"/>
</dbReference>
<dbReference type="RefSeq" id="WP_012675121.1">
    <property type="nucleotide sequence ID" value="NC_012438.1"/>
</dbReference>
<gene>
    <name evidence="8" type="ordered locus">SULAZ_1374</name>
</gene>
<accession>C1DW54</accession>
<dbReference type="SUPFAM" id="SSF48452">
    <property type="entry name" value="TPR-like"/>
    <property type="match status" value="3"/>
</dbReference>
<feature type="repeat" description="TPR" evidence="6">
    <location>
        <begin position="460"/>
        <end position="493"/>
    </location>
</feature>
<dbReference type="EMBL" id="CP001229">
    <property type="protein sequence ID" value="ACN99815.1"/>
    <property type="molecule type" value="Genomic_DNA"/>
</dbReference>
<keyword evidence="5" id="KW-0135">Cellulose biosynthesis</keyword>
<dbReference type="PANTHER" id="PTHR12558:SF13">
    <property type="entry name" value="CELL DIVISION CYCLE PROTEIN 27 HOMOLOG"/>
    <property type="match status" value="1"/>
</dbReference>
<keyword evidence="2" id="KW-0732">Signal</keyword>
<feature type="domain" description="Cellulose synthase operon C C-terminal" evidence="7">
    <location>
        <begin position="800"/>
        <end position="1035"/>
    </location>
</feature>
<dbReference type="InterPro" id="IPR019734">
    <property type="entry name" value="TPR_rpt"/>
</dbReference>
<dbReference type="Proteomes" id="UP000001369">
    <property type="component" value="Chromosome"/>
</dbReference>
<evidence type="ECO:0000259" key="7">
    <source>
        <dbReference type="Pfam" id="PF05420"/>
    </source>
</evidence>
<dbReference type="GO" id="GO:0030244">
    <property type="term" value="P:cellulose biosynthetic process"/>
    <property type="evidence" value="ECO:0007669"/>
    <property type="project" value="UniProtKB-KW"/>
</dbReference>
<dbReference type="KEGG" id="saf:SULAZ_1374"/>
<reference evidence="8 9" key="1">
    <citation type="journal article" date="2009" name="J. Bacteriol.">
        <title>Complete and draft genome sequences of six members of the Aquificales.</title>
        <authorList>
            <person name="Reysenbach A.L."/>
            <person name="Hamamura N."/>
            <person name="Podar M."/>
            <person name="Griffiths E."/>
            <person name="Ferreira S."/>
            <person name="Hochstein R."/>
            <person name="Heidelberg J."/>
            <person name="Johnson J."/>
            <person name="Mead D."/>
            <person name="Pohorille A."/>
            <person name="Sarmiento M."/>
            <person name="Schweighofer K."/>
            <person name="Seshadri R."/>
            <person name="Voytek M.A."/>
        </authorList>
    </citation>
    <scope>NUCLEOTIDE SEQUENCE [LARGE SCALE GENOMIC DNA]</scope>
    <source>
        <strain evidence="9">Az-Fu1 / DSM 15241 / OCM 825</strain>
    </source>
</reference>
<keyword evidence="4 6" id="KW-0802">TPR repeat</keyword>
<dbReference type="PROSITE" id="PS50005">
    <property type="entry name" value="TPR"/>
    <property type="match status" value="2"/>
</dbReference>
<proteinExistence type="predicted"/>
<dbReference type="Pfam" id="PF13432">
    <property type="entry name" value="TPR_16"/>
    <property type="match status" value="1"/>
</dbReference>
<dbReference type="GO" id="GO:0019867">
    <property type="term" value="C:outer membrane"/>
    <property type="evidence" value="ECO:0007669"/>
    <property type="project" value="InterPro"/>
</dbReference>
<evidence type="ECO:0000256" key="4">
    <source>
        <dbReference type="ARBA" id="ARBA00022803"/>
    </source>
</evidence>
<dbReference type="Gene3D" id="1.25.40.10">
    <property type="entry name" value="Tetratricopeptide repeat domain"/>
    <property type="match status" value="4"/>
</dbReference>
<organism evidence="8 9">
    <name type="scientific">Sulfurihydrogenibium azorense (strain DSM 15241 / OCM 825 / Az-Fu1)</name>
    <dbReference type="NCBI Taxonomy" id="204536"/>
    <lineage>
        <taxon>Bacteria</taxon>
        <taxon>Pseudomonadati</taxon>
        <taxon>Aquificota</taxon>
        <taxon>Aquificia</taxon>
        <taxon>Aquificales</taxon>
        <taxon>Hydrogenothermaceae</taxon>
        <taxon>Sulfurihydrogenibium</taxon>
    </lineage>
</organism>
<evidence type="ECO:0000256" key="5">
    <source>
        <dbReference type="ARBA" id="ARBA00022916"/>
    </source>
</evidence>
<dbReference type="PANTHER" id="PTHR12558">
    <property type="entry name" value="CELL DIVISION CYCLE 16,23,27"/>
    <property type="match status" value="1"/>
</dbReference>
<evidence type="ECO:0000256" key="1">
    <source>
        <dbReference type="ARBA" id="ARBA00005186"/>
    </source>
</evidence>
<evidence type="ECO:0000313" key="9">
    <source>
        <dbReference type="Proteomes" id="UP000001369"/>
    </source>
</evidence>
<evidence type="ECO:0000313" key="8">
    <source>
        <dbReference type="EMBL" id="ACN99815.1"/>
    </source>
</evidence>
<keyword evidence="9" id="KW-1185">Reference proteome</keyword>
<dbReference type="HOGENOM" id="CLU_278963_0_0_0"/>
<evidence type="ECO:0000256" key="3">
    <source>
        <dbReference type="ARBA" id="ARBA00022737"/>
    </source>
</evidence>
<feature type="repeat" description="TPR" evidence="6">
    <location>
        <begin position="351"/>
        <end position="384"/>
    </location>
</feature>
<dbReference type="eggNOG" id="COG0457">
    <property type="taxonomic scope" value="Bacteria"/>
</dbReference>
<name>C1DW54_SULAA</name>